<evidence type="ECO:0000256" key="4">
    <source>
        <dbReference type="ARBA" id="ARBA00022833"/>
    </source>
</evidence>
<dbReference type="InterPro" id="IPR011032">
    <property type="entry name" value="GroES-like_sf"/>
</dbReference>
<dbReference type="InterPro" id="IPR013149">
    <property type="entry name" value="ADH-like_C"/>
</dbReference>
<evidence type="ECO:0000256" key="6">
    <source>
        <dbReference type="RuleBase" id="RU361277"/>
    </source>
</evidence>
<organism evidence="8 9">
    <name type="scientific">Novosphingobium cyanobacteriorum</name>
    <dbReference type="NCBI Taxonomy" id="3024215"/>
    <lineage>
        <taxon>Bacteria</taxon>
        <taxon>Pseudomonadati</taxon>
        <taxon>Pseudomonadota</taxon>
        <taxon>Alphaproteobacteria</taxon>
        <taxon>Sphingomonadales</taxon>
        <taxon>Sphingomonadaceae</taxon>
        <taxon>Novosphingobium</taxon>
    </lineage>
</organism>
<accession>A0ABT6CHI4</accession>
<dbReference type="InterPro" id="IPR013154">
    <property type="entry name" value="ADH-like_N"/>
</dbReference>
<evidence type="ECO:0000256" key="2">
    <source>
        <dbReference type="ARBA" id="ARBA00008072"/>
    </source>
</evidence>
<keyword evidence="3 6" id="KW-0479">Metal-binding</keyword>
<dbReference type="Gene3D" id="3.40.50.720">
    <property type="entry name" value="NAD(P)-binding Rossmann-like Domain"/>
    <property type="match status" value="1"/>
</dbReference>
<dbReference type="SMART" id="SM00829">
    <property type="entry name" value="PKS_ER"/>
    <property type="match status" value="1"/>
</dbReference>
<dbReference type="InterPro" id="IPR036291">
    <property type="entry name" value="NAD(P)-bd_dom_sf"/>
</dbReference>
<evidence type="ECO:0000256" key="3">
    <source>
        <dbReference type="ARBA" id="ARBA00022723"/>
    </source>
</evidence>
<dbReference type="PROSITE" id="PS00059">
    <property type="entry name" value="ADH_ZINC"/>
    <property type="match status" value="1"/>
</dbReference>
<dbReference type="CDD" id="cd08278">
    <property type="entry name" value="benzyl_alcohol_DH"/>
    <property type="match status" value="1"/>
</dbReference>
<sequence>MATMARAAVSRVAGAVPQIEAVTVEDPREDEILVEMTGVGVCHTDMVMRDGHLPVPLPVVLGHEGSGVVRAIGAGVTDLAVGDHVVLSFMSCSHCASCDAHQPAYCHAWVPLNFFATRADGSTALTDATGAAVHSHVFGQSSFATHAVVNRRNAVKVDADLPLHLLGPLGCGIQTGAGAVLNSCRVRAGASVAVIGTGAVGISAIMAARIAGAGTVVALDINDTRIALAQELGATHGFRSDDGDYGAYAAAAGCAAGFDYIIDTTGIPAVVNKAILALAPQGELALVGAYPPGGNIVADATHLMSAGRVVRGVVEGGADPQRFIPELIGYYREGRFPFDRLVQEFPFEAIAEAIAAGESGRVVKPVVRFS</sequence>
<comment type="similarity">
    <text evidence="2 6">Belongs to the zinc-containing alcohol dehydrogenase family.</text>
</comment>
<keyword evidence="5" id="KW-0560">Oxidoreductase</keyword>
<dbReference type="EMBL" id="JAROCY010000007">
    <property type="protein sequence ID" value="MDF8333388.1"/>
    <property type="molecule type" value="Genomic_DNA"/>
</dbReference>
<dbReference type="Gene3D" id="3.90.180.10">
    <property type="entry name" value="Medium-chain alcohol dehydrogenases, catalytic domain"/>
    <property type="match status" value="1"/>
</dbReference>
<dbReference type="InterPro" id="IPR020843">
    <property type="entry name" value="ER"/>
</dbReference>
<dbReference type="Proteomes" id="UP001222770">
    <property type="component" value="Unassembled WGS sequence"/>
</dbReference>
<evidence type="ECO:0000259" key="7">
    <source>
        <dbReference type="SMART" id="SM00829"/>
    </source>
</evidence>
<dbReference type="PANTHER" id="PTHR43350:SF2">
    <property type="entry name" value="GROES-LIKE ZINC-BINDING ALCOHOL DEHYDROGENASE FAMILY PROTEIN"/>
    <property type="match status" value="1"/>
</dbReference>
<name>A0ABT6CHI4_9SPHN</name>
<evidence type="ECO:0000256" key="5">
    <source>
        <dbReference type="ARBA" id="ARBA00023002"/>
    </source>
</evidence>
<dbReference type="PANTHER" id="PTHR43350">
    <property type="entry name" value="NAD-DEPENDENT ALCOHOL DEHYDROGENASE"/>
    <property type="match status" value="1"/>
</dbReference>
<comment type="cofactor">
    <cofactor evidence="1 6">
        <name>Zn(2+)</name>
        <dbReference type="ChEBI" id="CHEBI:29105"/>
    </cofactor>
</comment>
<keyword evidence="9" id="KW-1185">Reference proteome</keyword>
<dbReference type="RefSeq" id="WP_277277028.1">
    <property type="nucleotide sequence ID" value="NZ_JAROCY010000007.1"/>
</dbReference>
<dbReference type="SUPFAM" id="SSF51735">
    <property type="entry name" value="NAD(P)-binding Rossmann-fold domains"/>
    <property type="match status" value="1"/>
</dbReference>
<dbReference type="SUPFAM" id="SSF50129">
    <property type="entry name" value="GroES-like"/>
    <property type="match status" value="1"/>
</dbReference>
<proteinExistence type="inferred from homology"/>
<gene>
    <name evidence="8" type="ORF">POM99_09265</name>
</gene>
<dbReference type="Pfam" id="PF08240">
    <property type="entry name" value="ADH_N"/>
    <property type="match status" value="1"/>
</dbReference>
<comment type="caution">
    <text evidence="8">The sequence shown here is derived from an EMBL/GenBank/DDBJ whole genome shotgun (WGS) entry which is preliminary data.</text>
</comment>
<evidence type="ECO:0000313" key="9">
    <source>
        <dbReference type="Proteomes" id="UP001222770"/>
    </source>
</evidence>
<dbReference type="Pfam" id="PF00107">
    <property type="entry name" value="ADH_zinc_N"/>
    <property type="match status" value="1"/>
</dbReference>
<reference evidence="8 9" key="1">
    <citation type="submission" date="2023-03" db="EMBL/GenBank/DDBJ databases">
        <title>Novosphingobium cyanobacteriorum sp. nov., isolated from a eutrophic reservoir during the Microcystis bloom period.</title>
        <authorList>
            <person name="Kang M."/>
            <person name="Le V."/>
            <person name="Ko S.-R."/>
            <person name="Lee S.-A."/>
            <person name="Ahn C.-Y."/>
        </authorList>
    </citation>
    <scope>NUCLEOTIDE SEQUENCE [LARGE SCALE GENOMIC DNA]</scope>
    <source>
        <strain evidence="8 9">HBC54</strain>
    </source>
</reference>
<evidence type="ECO:0000313" key="8">
    <source>
        <dbReference type="EMBL" id="MDF8333388.1"/>
    </source>
</evidence>
<feature type="domain" description="Enoyl reductase (ER)" evidence="7">
    <location>
        <begin position="14"/>
        <end position="367"/>
    </location>
</feature>
<dbReference type="InterPro" id="IPR002328">
    <property type="entry name" value="ADH_Zn_CS"/>
</dbReference>
<protein>
    <submittedName>
        <fullName evidence="8">NAD(P)-dependent alcohol dehydrogenase</fullName>
    </submittedName>
</protein>
<keyword evidence="4 6" id="KW-0862">Zinc</keyword>
<evidence type="ECO:0000256" key="1">
    <source>
        <dbReference type="ARBA" id="ARBA00001947"/>
    </source>
</evidence>